<comment type="caution">
    <text evidence="1">The sequence shown here is derived from an EMBL/GenBank/DDBJ whole genome shotgun (WGS) entry which is preliminary data.</text>
</comment>
<protein>
    <submittedName>
        <fullName evidence="1">Uncharacterized protein</fullName>
    </submittedName>
</protein>
<dbReference type="AlphaFoldDB" id="A0A9D7F9X4"/>
<accession>A0A9D7F9X4</accession>
<sequence length="180" mass="20119">MKDNQQINPVVAADGMSIEFELRGLPSLKFDLRKVSEINRNRAAAVGFADVRIVNAAAISRNDPDGSVRSAAEMLKLKREKMEALIQHYESGTVEWRVKRTAGGEGRDNSGITLQAMKRVWPDKDCEALAWRLEQKRGITRREAYAEFAKTKQVAEAIAAIKAERATLDSDDLLAEMDEE</sequence>
<evidence type="ECO:0000313" key="2">
    <source>
        <dbReference type="Proteomes" id="UP000886602"/>
    </source>
</evidence>
<gene>
    <name evidence="1" type="ORF">IPJ48_18315</name>
</gene>
<proteinExistence type="predicted"/>
<name>A0A9D7F9X4_9RHOO</name>
<dbReference type="EMBL" id="JADJNC010000059">
    <property type="protein sequence ID" value="MBK7424869.1"/>
    <property type="molecule type" value="Genomic_DNA"/>
</dbReference>
<dbReference type="Proteomes" id="UP000886602">
    <property type="component" value="Unassembled WGS sequence"/>
</dbReference>
<reference evidence="1" key="1">
    <citation type="submission" date="2020-10" db="EMBL/GenBank/DDBJ databases">
        <title>Connecting structure to function with the recovery of over 1000 high-quality activated sludge metagenome-assembled genomes encoding full-length rRNA genes using long-read sequencing.</title>
        <authorList>
            <person name="Singleton C.M."/>
            <person name="Petriglieri F."/>
            <person name="Kristensen J.M."/>
            <person name="Kirkegaard R.H."/>
            <person name="Michaelsen T.Y."/>
            <person name="Andersen M.H."/>
            <person name="Karst S.M."/>
            <person name="Dueholm M.S."/>
            <person name="Nielsen P.H."/>
            <person name="Albertsen M."/>
        </authorList>
    </citation>
    <scope>NUCLEOTIDE SEQUENCE</scope>
    <source>
        <strain evidence="1">EsbW_18-Q3-R4-48_MAXAC.044</strain>
    </source>
</reference>
<organism evidence="1 2">
    <name type="scientific">Candidatus Propionivibrio dominans</name>
    <dbReference type="NCBI Taxonomy" id="2954373"/>
    <lineage>
        <taxon>Bacteria</taxon>
        <taxon>Pseudomonadati</taxon>
        <taxon>Pseudomonadota</taxon>
        <taxon>Betaproteobacteria</taxon>
        <taxon>Rhodocyclales</taxon>
        <taxon>Rhodocyclaceae</taxon>
        <taxon>Propionivibrio</taxon>
    </lineage>
</organism>
<evidence type="ECO:0000313" key="1">
    <source>
        <dbReference type="EMBL" id="MBK7424869.1"/>
    </source>
</evidence>